<organism evidence="6">
    <name type="scientific">Siphoviridae sp. ctC6C6</name>
    <dbReference type="NCBI Taxonomy" id="2825376"/>
    <lineage>
        <taxon>Viruses</taxon>
        <taxon>Duplodnaviria</taxon>
        <taxon>Heunggongvirae</taxon>
        <taxon>Uroviricota</taxon>
        <taxon>Caudoviricetes</taxon>
    </lineage>
</organism>
<dbReference type="PANTHER" id="PTHR37813:SF1">
    <property type="entry name" value="FELS-2 PROPHAGE PROTEIN"/>
    <property type="match status" value="1"/>
</dbReference>
<proteinExistence type="predicted"/>
<name>A0A8S5U3Y1_9CAUD</name>
<dbReference type="EMBL" id="BK016003">
    <property type="protein sequence ID" value="DAF89133.1"/>
    <property type="molecule type" value="Genomic_DNA"/>
</dbReference>
<keyword evidence="1" id="KW-1245">Viral tail assembly</keyword>
<protein>
    <submittedName>
        <fullName evidence="6">Minor tail protein</fullName>
    </submittedName>
</protein>
<feature type="region of interest" description="Disordered" evidence="4">
    <location>
        <begin position="984"/>
        <end position="1012"/>
    </location>
</feature>
<dbReference type="Pfam" id="PF10145">
    <property type="entry name" value="PhageMin_Tail"/>
    <property type="match status" value="1"/>
</dbReference>
<evidence type="ECO:0000313" key="6">
    <source>
        <dbReference type="EMBL" id="DAF89133.1"/>
    </source>
</evidence>
<sequence>MSTALAGVAGYSIKVGSSFEAGMSKVQAVSGASNEQLQRLSDKAKEMGATTKFSATEAADAMNYMAMAGWKTEDMLNGIDGIMNLAAASGEDLATTSDIVTDALTAFGLSASDSTHFADVLAAASSNANTNVSMMGETFKYVAPVAGSLGYSAEDCAVAIGLMANSGIKASQSGTALRSMFSRLAKPSKEVKEAMEKLNISMTDSHGNMKSLDTLIGDLRKSFGGLSEAEKAEMASSLAGQEAMSGLLAIVNASDADFNKLKDAIYGADGASAKMAETTQDNLKGKITILKSTIEGLGIKIYEEIEDPMKEAAEGATDSVGQISSALENGGIDAAVEKTGNIIGGLSVKIAQESPKMVDASVLLLKSFVQGIQKNKKQLKYASREIIDSLCDGLIKLLPKEMQQPAKKALDSLKKTFSSGLGSLSGVTKKELEIIGKLFTKLADHMDTVAPVVISLVAAFKTFQMVQGPVGTVVSVLMKLQSVSSETGLAVSALNAIMSANPAVLIAGAIAALVGGLALYATTVNQADAEQEAFNAKMDELGSNIESNQRSLDNLKESMENTGSSIEASVAPVEKWKEGLNDAFDSTGKVKEGCEDTANYILNQLNEAMGTSYSLTTEGFIQDNEGVKQSLEEINRSIDEYIQSLKQKAVQEATTTQYTEAIQNQSEAQKNLTDAQKAYNDALNEYAQVQKGWSNGINDLSGLEKAQKNLDKTREKLGEASKASVEASVEVNGLDQVMGKLAEGTPESVQEALDMYAQIPTYASEAADGVATSQKEIQSALSSTDYTKMIEGFQLAVMQIDQSGGKIPVSLRSSILQALNEVQKMGPEGKEYMENSMQQMMVAMEDKIPEFKGAASMTGDEILKTFQRYLVDSGALEGTGSEAIGQLSSGITSANVSIPAGQKAQEATEAVSAGITQGSPVIQESTRNALESGINSGVTSADVTSATAAAGKKAVDSEASGITSGMGSIGQALNTVNAYAMSQMSGSGLPQTAGQTGSDTAGKLASGLTSGQGNTTKAALNLAKTVANSVKAVNLGSNLQSQARQAVTAFTAGIRGQTSTAGNAARALGSSTAKALSACNLAASGRTEGTSFGNAFAVAIASQNGAARSSGNGLALNAKNALQAGINGSNNIGLQFSAGFASGIRSGRNGVAAAAAAVANAAANAAKANLDIHSPSRVGDWIGKMFDYGISGGMTKNTGVVEKAAGHVTDSMRIDTKSLLSMMRGAMSSTISGIVENRMFQKGAQFFHGDGTGGDTEVNQTVNIYQPVKSPVETSRALRREARRLAWT</sequence>
<dbReference type="GO" id="GO:0098003">
    <property type="term" value="P:viral tail assembly"/>
    <property type="evidence" value="ECO:0007669"/>
    <property type="project" value="UniProtKB-KW"/>
</dbReference>
<feature type="domain" description="Phage tail tape measure protein" evidence="5">
    <location>
        <begin position="41"/>
        <end position="240"/>
    </location>
</feature>
<evidence type="ECO:0000256" key="4">
    <source>
        <dbReference type="SAM" id="MobiDB-lite"/>
    </source>
</evidence>
<dbReference type="InterPro" id="IPR010090">
    <property type="entry name" value="Phage_tape_meas"/>
</dbReference>
<dbReference type="NCBIfam" id="TIGR01760">
    <property type="entry name" value="tape_meas_TP901"/>
    <property type="match status" value="1"/>
</dbReference>
<evidence type="ECO:0000259" key="5">
    <source>
        <dbReference type="Pfam" id="PF10145"/>
    </source>
</evidence>
<keyword evidence="2" id="KW-1188">Viral release from host cell</keyword>
<feature type="compositionally biased region" description="Polar residues" evidence="4">
    <location>
        <begin position="984"/>
        <end position="999"/>
    </location>
</feature>
<feature type="coiled-coil region" evidence="3">
    <location>
        <begin position="658"/>
        <end position="723"/>
    </location>
</feature>
<evidence type="ECO:0000256" key="2">
    <source>
        <dbReference type="ARBA" id="ARBA00022612"/>
    </source>
</evidence>
<reference evidence="6" key="1">
    <citation type="journal article" date="2021" name="Proc. Natl. Acad. Sci. U.S.A.">
        <title>A Catalog of Tens of Thousands of Viruses from Human Metagenomes Reveals Hidden Associations with Chronic Diseases.</title>
        <authorList>
            <person name="Tisza M.J."/>
            <person name="Buck C.B."/>
        </authorList>
    </citation>
    <scope>NUCLEOTIDE SEQUENCE</scope>
    <source>
        <strain evidence="6">CtC6C6</strain>
    </source>
</reference>
<dbReference type="PANTHER" id="PTHR37813">
    <property type="entry name" value="FELS-2 PROPHAGE PROTEIN"/>
    <property type="match status" value="1"/>
</dbReference>
<evidence type="ECO:0000256" key="1">
    <source>
        <dbReference type="ARBA" id="ARBA00022465"/>
    </source>
</evidence>
<keyword evidence="3" id="KW-0175">Coiled coil</keyword>
<accession>A0A8S5U3Y1</accession>
<evidence type="ECO:0000256" key="3">
    <source>
        <dbReference type="SAM" id="Coils"/>
    </source>
</evidence>